<evidence type="ECO:0000313" key="1">
    <source>
        <dbReference type="EMBL" id="EEH40014.2"/>
    </source>
</evidence>
<name>C1HDM0_PARBA</name>
<evidence type="ECO:0000313" key="2">
    <source>
        <dbReference type="Proteomes" id="UP000002059"/>
    </source>
</evidence>
<gene>
    <name evidence="1" type="ORF">PAAG_08877</name>
</gene>
<proteinExistence type="predicted"/>
<dbReference type="GeneID" id="9092442"/>
<sequence>MDTDTEEQEQDKNAGSAPCIELLIKHLVENNRNPSAVAIYSQQKLLLLAWDEKVCQITKAYTNFVEPPLDSFSLARPAQLERGLEGESGVVLDTEGTGITVE</sequence>
<dbReference type="VEuPathDB" id="FungiDB:PAAG_08877"/>
<keyword evidence="2" id="KW-1185">Reference proteome</keyword>
<dbReference type="KEGG" id="pbl:PAAG_08877"/>
<dbReference type="RefSeq" id="XP_015701575.1">
    <property type="nucleotide sequence ID" value="XM_015846654.1"/>
</dbReference>
<dbReference type="HOGENOM" id="CLU_2278300_0_0_1"/>
<organism evidence="1 2">
    <name type="scientific">Paracoccidioides lutzii (strain ATCC MYA-826 / Pb01)</name>
    <name type="common">Paracoccidioides brasiliensis</name>
    <dbReference type="NCBI Taxonomy" id="502779"/>
    <lineage>
        <taxon>Eukaryota</taxon>
        <taxon>Fungi</taxon>
        <taxon>Dikarya</taxon>
        <taxon>Ascomycota</taxon>
        <taxon>Pezizomycotina</taxon>
        <taxon>Eurotiomycetes</taxon>
        <taxon>Eurotiomycetidae</taxon>
        <taxon>Onygenales</taxon>
        <taxon>Ajellomycetaceae</taxon>
        <taxon>Paracoccidioides</taxon>
    </lineage>
</organism>
<dbReference type="Proteomes" id="UP000002059">
    <property type="component" value="Partially assembled WGS sequence"/>
</dbReference>
<dbReference type="EMBL" id="KN294041">
    <property type="protein sequence ID" value="EEH40014.2"/>
    <property type="molecule type" value="Genomic_DNA"/>
</dbReference>
<dbReference type="AlphaFoldDB" id="C1HDM0"/>
<protein>
    <submittedName>
        <fullName evidence="1">Uncharacterized protein</fullName>
    </submittedName>
</protein>
<reference evidence="1 2" key="1">
    <citation type="journal article" date="2011" name="PLoS Genet.">
        <title>Comparative genomic analysis of human fungal pathogens causing paracoccidioidomycosis.</title>
        <authorList>
            <person name="Desjardins C.A."/>
            <person name="Champion M.D."/>
            <person name="Holder J.W."/>
            <person name="Muszewska A."/>
            <person name="Goldberg J."/>
            <person name="Bailao A.M."/>
            <person name="Brigido M.M."/>
            <person name="Ferreira M.E."/>
            <person name="Garcia A.M."/>
            <person name="Grynberg M."/>
            <person name="Gujja S."/>
            <person name="Heiman D.I."/>
            <person name="Henn M.R."/>
            <person name="Kodira C.D."/>
            <person name="Leon-Narvaez H."/>
            <person name="Longo L.V."/>
            <person name="Ma L.J."/>
            <person name="Malavazi I."/>
            <person name="Matsuo A.L."/>
            <person name="Morais F.V."/>
            <person name="Pereira M."/>
            <person name="Rodriguez-Brito S."/>
            <person name="Sakthikumar S."/>
            <person name="Salem-Izacc S.M."/>
            <person name="Sykes S.M."/>
            <person name="Teixeira M.M."/>
            <person name="Vallejo M.C."/>
            <person name="Walter M.E."/>
            <person name="Yandava C."/>
            <person name="Young S."/>
            <person name="Zeng Q."/>
            <person name="Zucker J."/>
            <person name="Felipe M.S."/>
            <person name="Goldman G.H."/>
            <person name="Haas B.J."/>
            <person name="McEwen J.G."/>
            <person name="Nino-Vega G."/>
            <person name="Puccia R."/>
            <person name="San-Blas G."/>
            <person name="Soares C.M."/>
            <person name="Birren B.W."/>
            <person name="Cuomo C.A."/>
        </authorList>
    </citation>
    <scope>NUCLEOTIDE SEQUENCE [LARGE SCALE GENOMIC DNA]</scope>
    <source>
        <strain evidence="2">ATCC MYA-826 / Pb01</strain>
    </source>
</reference>
<accession>C1HDM0</accession>